<gene>
    <name evidence="3" type="ORF">HG535_0B00860</name>
</gene>
<dbReference type="PROSITE" id="PS51505">
    <property type="entry name" value="SCA7"/>
    <property type="match status" value="1"/>
</dbReference>
<evidence type="ECO:0000313" key="3">
    <source>
        <dbReference type="EMBL" id="QLG71048.1"/>
    </source>
</evidence>
<dbReference type="KEGG" id="zmk:HG535_0B00860"/>
<dbReference type="PANTHER" id="PTHR47805">
    <property type="entry name" value="SAGA-ASSOCIATED FACTOR 73"/>
    <property type="match status" value="1"/>
</dbReference>
<keyword evidence="4" id="KW-1185">Reference proteome</keyword>
<dbReference type="GeneID" id="59234709"/>
<dbReference type="AlphaFoldDB" id="A0A7H9AXB0"/>
<accession>A0A7H9AXB0</accession>
<protein>
    <recommendedName>
        <fullName evidence="2">SCA7 domain-containing protein</fullName>
    </recommendedName>
</protein>
<feature type="domain" description="SCA7" evidence="2">
    <location>
        <begin position="166"/>
        <end position="232"/>
    </location>
</feature>
<feature type="region of interest" description="Disordered" evidence="1">
    <location>
        <begin position="120"/>
        <end position="169"/>
    </location>
</feature>
<dbReference type="Pfam" id="PF18508">
    <property type="entry name" value="zf_C2H2_13"/>
    <property type="match status" value="1"/>
</dbReference>
<dbReference type="GO" id="GO:1904802">
    <property type="term" value="P:RITS complex assembly"/>
    <property type="evidence" value="ECO:0007669"/>
    <property type="project" value="TreeGrafter"/>
</dbReference>
<dbReference type="Pfam" id="PF08313">
    <property type="entry name" value="SCA7"/>
    <property type="match status" value="1"/>
</dbReference>
<dbReference type="GO" id="GO:0006357">
    <property type="term" value="P:regulation of transcription by RNA polymerase II"/>
    <property type="evidence" value="ECO:0007669"/>
    <property type="project" value="TreeGrafter"/>
</dbReference>
<reference evidence="3 4" key="1">
    <citation type="submission" date="2020-07" db="EMBL/GenBank/DDBJ databases">
        <title>The yeast mating-type switching endonuclease HO is a domesticated member of an unorthodox homing genetic element family.</title>
        <authorList>
            <person name="Coughlan A.Y."/>
            <person name="Lombardi L."/>
            <person name="Braun-Galleani S."/>
            <person name="Martos A.R."/>
            <person name="Galeote V."/>
            <person name="Bigey F."/>
            <person name="Dequin S."/>
            <person name="Byrne K.P."/>
            <person name="Wolfe K.H."/>
        </authorList>
    </citation>
    <scope>NUCLEOTIDE SEQUENCE [LARGE SCALE GENOMIC DNA]</scope>
    <source>
        <strain evidence="3 4">NRRL Y-6702</strain>
    </source>
</reference>
<dbReference type="GO" id="GO:0000124">
    <property type="term" value="C:SAGA complex"/>
    <property type="evidence" value="ECO:0007669"/>
    <property type="project" value="InterPro"/>
</dbReference>
<dbReference type="Gene3D" id="3.30.160.60">
    <property type="entry name" value="Classic Zinc Finger"/>
    <property type="match status" value="1"/>
</dbReference>
<dbReference type="EMBL" id="CP058605">
    <property type="protein sequence ID" value="QLG71048.1"/>
    <property type="molecule type" value="Genomic_DNA"/>
</dbReference>
<dbReference type="RefSeq" id="XP_037142776.1">
    <property type="nucleotide sequence ID" value="XM_037286881.1"/>
</dbReference>
<dbReference type="GO" id="GO:0031048">
    <property type="term" value="P:regulatory ncRNA-mediated heterochromatin formation"/>
    <property type="evidence" value="ECO:0007669"/>
    <property type="project" value="TreeGrafter"/>
</dbReference>
<dbReference type="InterPro" id="IPR013243">
    <property type="entry name" value="SCA7_dom"/>
</dbReference>
<organism evidence="3 4">
    <name type="scientific">Zygotorulaspora mrakii</name>
    <name type="common">Zygosaccharomyces mrakii</name>
    <dbReference type="NCBI Taxonomy" id="42260"/>
    <lineage>
        <taxon>Eukaryota</taxon>
        <taxon>Fungi</taxon>
        <taxon>Dikarya</taxon>
        <taxon>Ascomycota</taxon>
        <taxon>Saccharomycotina</taxon>
        <taxon>Saccharomycetes</taxon>
        <taxon>Saccharomycetales</taxon>
        <taxon>Saccharomycetaceae</taxon>
        <taxon>Zygotorulaspora</taxon>
    </lineage>
</organism>
<dbReference type="Proteomes" id="UP000509704">
    <property type="component" value="Chromosome 2"/>
</dbReference>
<feature type="compositionally biased region" description="Polar residues" evidence="1">
    <location>
        <begin position="120"/>
        <end position="140"/>
    </location>
</feature>
<feature type="region of interest" description="Disordered" evidence="1">
    <location>
        <begin position="224"/>
        <end position="302"/>
    </location>
</feature>
<dbReference type="Gene3D" id="6.10.140.670">
    <property type="match status" value="1"/>
</dbReference>
<sequence length="542" mass="60763">MISVHSHIKGVKEEVKRQFVDNIGDSNSSNRDGGWKDLLPLVKNNPVQIDHINQVSKEKFFNSKARIIENPVETAFQYRICVSCGKPIALNAIMDHLENHCQGSRDTESFSKMKKDIEYESTNANSGRSNSEDIPTTPTQDSKRFKENSETPQGTSKRQRKVKQRNPTEKHLIDFDKQCGVELPEGGYCARSLTCKSHSMGAKRAVEGRSQPFDTLLAEYHKQHQTKIGAAAEKRAKQQKVQKQQKQVEREHKKQLQQQREGQRKNKSSGSSQNNVGKGKSGNSTDKSANHANNHGSYITLSPEEETTQVLNGVSRSFPLPLESTVLSSVRHRTKYFRMREMFASAFSVKPGYTAPGYGAIHSRVGCIDIDRTTDYKFRIRTPQPMNQVPQGATPQQLQKLQHQRMLQAQLMQMQKENHTQQGHSEFQQRARAAGAHLSESNNAAQAVNSMQKSNVQQNVQENGFTPQEIQQQQQKLRQQQLQQQRFEAAAFHLANATKLMQGSSPESSNNMANSPPSSSINQSLGSPIGGRVNVGIGYTTK</sequence>
<name>A0A7H9AXB0_ZYGMR</name>
<proteinExistence type="predicted"/>
<dbReference type="InterPro" id="IPR037804">
    <property type="entry name" value="SGF73"/>
</dbReference>
<evidence type="ECO:0000313" key="4">
    <source>
        <dbReference type="Proteomes" id="UP000509704"/>
    </source>
</evidence>
<feature type="compositionally biased region" description="Low complexity" evidence="1">
    <location>
        <begin position="504"/>
        <end position="520"/>
    </location>
</feature>
<dbReference type="InterPro" id="IPR041251">
    <property type="entry name" value="Znf_C2H2_13"/>
</dbReference>
<feature type="compositionally biased region" description="Polar residues" evidence="1">
    <location>
        <begin position="268"/>
        <end position="300"/>
    </location>
</feature>
<evidence type="ECO:0000259" key="2">
    <source>
        <dbReference type="PROSITE" id="PS51505"/>
    </source>
</evidence>
<evidence type="ECO:0000256" key="1">
    <source>
        <dbReference type="SAM" id="MobiDB-lite"/>
    </source>
</evidence>
<feature type="region of interest" description="Disordered" evidence="1">
    <location>
        <begin position="501"/>
        <end position="542"/>
    </location>
</feature>
<dbReference type="OrthoDB" id="21678at2759"/>
<dbReference type="PANTHER" id="PTHR47805:SF1">
    <property type="entry name" value="SAGA-ASSOCIATED FACTOR 73"/>
    <property type="match status" value="1"/>
</dbReference>